<dbReference type="PANTHER" id="PTHR30349">
    <property type="entry name" value="PHAGE INTEGRASE-RELATED"/>
    <property type="match status" value="1"/>
</dbReference>
<feature type="domain" description="Tyr recombinase" evidence="3">
    <location>
        <begin position="161"/>
        <end position="324"/>
    </location>
</feature>
<dbReference type="PROSITE" id="PS51898">
    <property type="entry name" value="TYR_RECOMBINASE"/>
    <property type="match status" value="1"/>
</dbReference>
<dbReference type="InterPro" id="IPR050090">
    <property type="entry name" value="Tyrosine_recombinase_XerCD"/>
</dbReference>
<dbReference type="SUPFAM" id="SSF56349">
    <property type="entry name" value="DNA breaking-rejoining enzymes"/>
    <property type="match status" value="1"/>
</dbReference>
<dbReference type="GO" id="GO:0015074">
    <property type="term" value="P:DNA integration"/>
    <property type="evidence" value="ECO:0007669"/>
    <property type="project" value="UniProtKB-KW"/>
</dbReference>
<name>A0A7V1GE27_9GAMM</name>
<comment type="caution">
    <text evidence="4">The sequence shown here is derived from an EMBL/GenBank/DDBJ whole genome shotgun (WGS) entry which is preliminary data.</text>
</comment>
<keyword evidence="1" id="KW-0229">DNA integration</keyword>
<dbReference type="InterPro" id="IPR011010">
    <property type="entry name" value="DNA_brk_join_enz"/>
</dbReference>
<evidence type="ECO:0000256" key="1">
    <source>
        <dbReference type="ARBA" id="ARBA00022908"/>
    </source>
</evidence>
<dbReference type="GO" id="GO:0003677">
    <property type="term" value="F:DNA binding"/>
    <property type="evidence" value="ECO:0007669"/>
    <property type="project" value="InterPro"/>
</dbReference>
<dbReference type="EMBL" id="DRGM01000054">
    <property type="protein sequence ID" value="HEA15817.1"/>
    <property type="molecule type" value="Genomic_DNA"/>
</dbReference>
<evidence type="ECO:0000313" key="4">
    <source>
        <dbReference type="EMBL" id="HEA15817.1"/>
    </source>
</evidence>
<evidence type="ECO:0000259" key="3">
    <source>
        <dbReference type="PROSITE" id="PS51898"/>
    </source>
</evidence>
<dbReference type="InterPro" id="IPR057084">
    <property type="entry name" value="Int_N"/>
</dbReference>
<dbReference type="CDD" id="cd00796">
    <property type="entry name" value="INT_Rci_Hp1_C"/>
    <property type="match status" value="1"/>
</dbReference>
<reference evidence="4" key="1">
    <citation type="journal article" date="2020" name="mSystems">
        <title>Genome- and Community-Level Interaction Insights into Carbon Utilization and Element Cycling Functions of Hydrothermarchaeota in Hydrothermal Sediment.</title>
        <authorList>
            <person name="Zhou Z."/>
            <person name="Liu Y."/>
            <person name="Xu W."/>
            <person name="Pan J."/>
            <person name="Luo Z.H."/>
            <person name="Li M."/>
        </authorList>
    </citation>
    <scope>NUCLEOTIDE SEQUENCE [LARGE SCALE GENOMIC DNA]</scope>
    <source>
        <strain evidence="4">HyVt-346</strain>
    </source>
</reference>
<dbReference type="Pfam" id="PF24624">
    <property type="entry name" value="Int_N"/>
    <property type="match status" value="1"/>
</dbReference>
<dbReference type="GO" id="GO:0006310">
    <property type="term" value="P:DNA recombination"/>
    <property type="evidence" value="ECO:0007669"/>
    <property type="project" value="UniProtKB-KW"/>
</dbReference>
<proteinExistence type="predicted"/>
<dbReference type="Pfam" id="PF00589">
    <property type="entry name" value="Phage_integrase"/>
    <property type="match status" value="2"/>
</dbReference>
<dbReference type="RefSeq" id="WP_304180357.1">
    <property type="nucleotide sequence ID" value="NZ_DRGM01000054.1"/>
</dbReference>
<keyword evidence="2" id="KW-0233">DNA recombination</keyword>
<sequence>MTIKKVDGGYKVDIRPWGADGRRIRKVFPTRGEAQRFVNHTIAEAEDKPWKQEKIDSRHLSDLVQLWYKVHGQTYASPQRALAKLEMICEALNNPIAMNLQAKDFVKWRGERMSGETPISPKTANNDLVLIKSMFNKLIEVGELKYPNPLAEIKPFKLQQTELSFLMEDEIITLLNELKRSTNPHILIVSKICLATGCRISEACNLKGSQVIKSGNSYRITFINTKGKKNRTVPISEKLFNEIPKKSGPLFADCRKAFERAVNKTDINLPKGQCSHVLRHTFASHFMMNGGNILVLQQVLGHAKIEQTMVYAHFAPSHLEDAIRLGPKIQF</sequence>
<dbReference type="PANTHER" id="PTHR30349:SF93">
    <property type="entry name" value="FELS-2 PROPHAGE PROTEIN"/>
    <property type="match status" value="1"/>
</dbReference>
<organism evidence="4">
    <name type="scientific">Pseudoalteromonas prydzensis</name>
    <dbReference type="NCBI Taxonomy" id="182141"/>
    <lineage>
        <taxon>Bacteria</taxon>
        <taxon>Pseudomonadati</taxon>
        <taxon>Pseudomonadota</taxon>
        <taxon>Gammaproteobacteria</taxon>
        <taxon>Alteromonadales</taxon>
        <taxon>Pseudoalteromonadaceae</taxon>
        <taxon>Pseudoalteromonas</taxon>
    </lineage>
</organism>
<dbReference type="InterPro" id="IPR002104">
    <property type="entry name" value="Integrase_catalytic"/>
</dbReference>
<protein>
    <submittedName>
        <fullName evidence="4">Site-specific integrase</fullName>
    </submittedName>
</protein>
<dbReference type="AlphaFoldDB" id="A0A7V1GE27"/>
<gene>
    <name evidence="4" type="ORF">ENH88_05075</name>
</gene>
<evidence type="ECO:0000256" key="2">
    <source>
        <dbReference type="ARBA" id="ARBA00023172"/>
    </source>
</evidence>
<dbReference type="Gene3D" id="1.10.443.10">
    <property type="entry name" value="Intergrase catalytic core"/>
    <property type="match status" value="1"/>
</dbReference>
<dbReference type="Proteomes" id="UP000886188">
    <property type="component" value="Unassembled WGS sequence"/>
</dbReference>
<dbReference type="InterPro" id="IPR013762">
    <property type="entry name" value="Integrase-like_cat_sf"/>
</dbReference>
<accession>A0A7V1GE27</accession>